<reference evidence="2" key="2">
    <citation type="journal article" date="2009" name="Genome Res.">
        <title>Comparative genomic analyses of the human fungal pathogens Coccidioides and their relatives.</title>
        <authorList>
            <person name="Sharpton T.J."/>
            <person name="Stajich J.E."/>
            <person name="Rounsley S.D."/>
            <person name="Gardner M.J."/>
            <person name="Wortman J.R."/>
            <person name="Jordar V.S."/>
            <person name="Maiti R."/>
            <person name="Kodira C.D."/>
            <person name="Neafsey D.E."/>
            <person name="Zeng Q."/>
            <person name="Hung C.-Y."/>
            <person name="McMahan C."/>
            <person name="Muszewska A."/>
            <person name="Grynberg M."/>
            <person name="Mandel M.A."/>
            <person name="Kellner E.M."/>
            <person name="Barker B.M."/>
            <person name="Galgiani J.N."/>
            <person name="Orbach M.J."/>
            <person name="Kirkland T.N."/>
            <person name="Cole G.T."/>
            <person name="Henn M.R."/>
            <person name="Birren B.W."/>
            <person name="Taylor J.W."/>
        </authorList>
    </citation>
    <scope>NUCLEOTIDE SEQUENCE [LARGE SCALE GENOMIC DNA]</scope>
    <source>
        <strain evidence="2">RMSCC 3488</strain>
    </source>
</reference>
<sequence length="187" mass="22117">MHCHQYNVAIKQPPPKLIAYFVDRHMFLPEDIVPKPRFDQEIERLESEKAVRASQYPTISQLYDLRNQKRALEFELFDKDDRLLGEEYDEDLAKQLKTKLENLMGQIDSLRNRSEIEAIKAREREIEVWNRKRGLNCLSKEMPRGALREPTILISSPSHRICDDCSLFKNNVNRFFGLSIQLYECTM</sequence>
<dbReference type="OrthoDB" id="341259at2759"/>
<dbReference type="EMBL" id="DS268109">
    <property type="protein sequence ID" value="KMM63654.1"/>
    <property type="molecule type" value="Genomic_DNA"/>
</dbReference>
<accession>A0A0J6F3Y0</accession>
<dbReference type="VEuPathDB" id="FungiDB:CPAG_00008"/>
<evidence type="ECO:0000313" key="1">
    <source>
        <dbReference type="EMBL" id="KMM63654.1"/>
    </source>
</evidence>
<organism evidence="1 2">
    <name type="scientific">Coccidioides posadasii RMSCC 3488</name>
    <dbReference type="NCBI Taxonomy" id="454284"/>
    <lineage>
        <taxon>Eukaryota</taxon>
        <taxon>Fungi</taxon>
        <taxon>Dikarya</taxon>
        <taxon>Ascomycota</taxon>
        <taxon>Pezizomycotina</taxon>
        <taxon>Eurotiomycetes</taxon>
        <taxon>Eurotiomycetidae</taxon>
        <taxon>Onygenales</taxon>
        <taxon>Onygenaceae</taxon>
        <taxon>Coccidioides</taxon>
    </lineage>
</organism>
<reference evidence="2" key="3">
    <citation type="journal article" date="2010" name="Genome Res.">
        <title>Population genomic sequencing of Coccidioides fungi reveals recent hybridization and transposon control.</title>
        <authorList>
            <person name="Neafsey D.E."/>
            <person name="Barker B.M."/>
            <person name="Sharpton T.J."/>
            <person name="Stajich J.E."/>
            <person name="Park D.J."/>
            <person name="Whiston E."/>
            <person name="Hung C.-Y."/>
            <person name="McMahan C."/>
            <person name="White J."/>
            <person name="Sykes S."/>
            <person name="Heiman D."/>
            <person name="Young S."/>
            <person name="Zeng Q."/>
            <person name="Abouelleil A."/>
            <person name="Aftuck L."/>
            <person name="Bessette D."/>
            <person name="Brown A."/>
            <person name="FitzGerald M."/>
            <person name="Lui A."/>
            <person name="Macdonald J.P."/>
            <person name="Priest M."/>
            <person name="Orbach M.J."/>
            <person name="Galgiani J.N."/>
            <person name="Kirkland T.N."/>
            <person name="Cole G.T."/>
            <person name="Birren B.W."/>
            <person name="Henn M.R."/>
            <person name="Taylor J.W."/>
            <person name="Rounsley S.D."/>
        </authorList>
    </citation>
    <scope>NUCLEOTIDE SEQUENCE [LARGE SCALE GENOMIC DNA]</scope>
    <source>
        <strain evidence="2">RMSCC 3488</strain>
    </source>
</reference>
<reference evidence="1 2" key="1">
    <citation type="submission" date="2007-06" db="EMBL/GenBank/DDBJ databases">
        <title>The Genome Sequence of Coccidioides posadasii RMSCC_3488.</title>
        <authorList>
            <consortium name="Coccidioides Genome Resources Consortium"/>
            <consortium name="The Broad Institute Genome Sequencing Platform"/>
            <person name="Henn M.R."/>
            <person name="Sykes S."/>
            <person name="Young S."/>
            <person name="Jaffe D."/>
            <person name="Berlin A."/>
            <person name="Alvarez P."/>
            <person name="Butler J."/>
            <person name="Gnerre S."/>
            <person name="Grabherr M."/>
            <person name="Mauceli E."/>
            <person name="Brockman W."/>
            <person name="Kodira C."/>
            <person name="Alvarado L."/>
            <person name="Zeng Q."/>
            <person name="Crawford M."/>
            <person name="Antoine C."/>
            <person name="Devon K."/>
            <person name="Galgiani J."/>
            <person name="Orsborn K."/>
            <person name="Lewis M.L."/>
            <person name="Nusbaum C."/>
            <person name="Galagan J."/>
            <person name="Birren B."/>
        </authorList>
    </citation>
    <scope>NUCLEOTIDE SEQUENCE [LARGE SCALE GENOMIC DNA]</scope>
    <source>
        <strain evidence="1 2">RMSCC 3488</strain>
    </source>
</reference>
<protein>
    <submittedName>
        <fullName evidence="1">Uncharacterized protein</fullName>
    </submittedName>
</protein>
<evidence type="ECO:0000313" key="2">
    <source>
        <dbReference type="Proteomes" id="UP000054567"/>
    </source>
</evidence>
<gene>
    <name evidence="1" type="ORF">CPAG_00008</name>
</gene>
<name>A0A0J6F3Y0_COCPO</name>
<dbReference type="Proteomes" id="UP000054567">
    <property type="component" value="Unassembled WGS sequence"/>
</dbReference>
<dbReference type="AlphaFoldDB" id="A0A0J6F3Y0"/>
<proteinExistence type="predicted"/>